<name>A0A9W8UYU9_9HYPO</name>
<keyword evidence="5" id="KW-0408">Iron</keyword>
<comment type="similarity">
    <text evidence="1">Belongs to the TfdA dioxygenase family.</text>
</comment>
<accession>A0A9W8UYU9</accession>
<feature type="domain" description="TauD/TfdA-like" evidence="6">
    <location>
        <begin position="18"/>
        <end position="301"/>
    </location>
</feature>
<dbReference type="PANTHER" id="PTHR43779">
    <property type="entry name" value="DIOXYGENASE RV0097-RELATED"/>
    <property type="match status" value="1"/>
</dbReference>
<protein>
    <recommendedName>
        <fullName evidence="6">TauD/TfdA-like domain-containing protein</fullName>
    </recommendedName>
</protein>
<proteinExistence type="inferred from homology"/>
<dbReference type="GO" id="GO:0046872">
    <property type="term" value="F:metal ion binding"/>
    <property type="evidence" value="ECO:0007669"/>
    <property type="project" value="UniProtKB-KW"/>
</dbReference>
<evidence type="ECO:0000259" key="6">
    <source>
        <dbReference type="Pfam" id="PF02668"/>
    </source>
</evidence>
<dbReference type="GO" id="GO:0051213">
    <property type="term" value="F:dioxygenase activity"/>
    <property type="evidence" value="ECO:0007669"/>
    <property type="project" value="UniProtKB-KW"/>
</dbReference>
<dbReference type="InterPro" id="IPR051178">
    <property type="entry name" value="TfdA_dioxygenase"/>
</dbReference>
<keyword evidence="2" id="KW-0479">Metal-binding</keyword>
<evidence type="ECO:0000256" key="3">
    <source>
        <dbReference type="ARBA" id="ARBA00022964"/>
    </source>
</evidence>
<dbReference type="PANTHER" id="PTHR43779:SF3">
    <property type="entry name" value="(3R)-3-[(CARBOXYMETHYL)AMINO]FATTY ACID OXYGENASE_DECARBOXYLASE"/>
    <property type="match status" value="1"/>
</dbReference>
<keyword evidence="4" id="KW-0560">Oxidoreductase</keyword>
<comment type="caution">
    <text evidence="7">The sequence shown here is derived from an EMBL/GenBank/DDBJ whole genome shotgun (WGS) entry which is preliminary data.</text>
</comment>
<dbReference type="Gene3D" id="3.60.130.10">
    <property type="entry name" value="Clavaminate synthase-like"/>
    <property type="match status" value="1"/>
</dbReference>
<evidence type="ECO:0000256" key="2">
    <source>
        <dbReference type="ARBA" id="ARBA00022723"/>
    </source>
</evidence>
<dbReference type="Proteomes" id="UP001152087">
    <property type="component" value="Unassembled WGS sequence"/>
</dbReference>
<reference evidence="7" key="1">
    <citation type="submission" date="2022-09" db="EMBL/GenBank/DDBJ databases">
        <title>Fusarium specimens isolated from Avocado Roots.</title>
        <authorList>
            <person name="Stajich J."/>
            <person name="Roper C."/>
            <person name="Heimlech-Rivalta G."/>
        </authorList>
    </citation>
    <scope>NUCLEOTIDE SEQUENCE</scope>
    <source>
        <strain evidence="7">A02</strain>
    </source>
</reference>
<evidence type="ECO:0000313" key="8">
    <source>
        <dbReference type="Proteomes" id="UP001152087"/>
    </source>
</evidence>
<dbReference type="Pfam" id="PF02668">
    <property type="entry name" value="TauD"/>
    <property type="match status" value="1"/>
</dbReference>
<evidence type="ECO:0000256" key="1">
    <source>
        <dbReference type="ARBA" id="ARBA00005896"/>
    </source>
</evidence>
<evidence type="ECO:0000256" key="4">
    <source>
        <dbReference type="ARBA" id="ARBA00023002"/>
    </source>
</evidence>
<organism evidence="7 8">
    <name type="scientific">Fusarium falciforme</name>
    <dbReference type="NCBI Taxonomy" id="195108"/>
    <lineage>
        <taxon>Eukaryota</taxon>
        <taxon>Fungi</taxon>
        <taxon>Dikarya</taxon>
        <taxon>Ascomycota</taxon>
        <taxon>Pezizomycotina</taxon>
        <taxon>Sordariomycetes</taxon>
        <taxon>Hypocreomycetidae</taxon>
        <taxon>Hypocreales</taxon>
        <taxon>Nectriaceae</taxon>
        <taxon>Fusarium</taxon>
        <taxon>Fusarium solani species complex</taxon>
    </lineage>
</organism>
<dbReference type="SUPFAM" id="SSF51197">
    <property type="entry name" value="Clavaminate synthase-like"/>
    <property type="match status" value="1"/>
</dbReference>
<keyword evidence="3" id="KW-0223">Dioxygenase</keyword>
<sequence length="323" mass="36350">MSTTITESITRASPHFSVKELKPGFGAEIHGLDFTNGATEEDQHLVEDLVKKYGVIVLRKTNLVDETHIQLARMFGELDDVKPYNKAGRKNRLKYDELFDVGNIESDGSIVSPDSPRAQANRGNSFFHVDSSFNPRRAGYSLLLSHELPPPGTGGATEFCDTRGAWSGLDESTKADLIANDYVACHSILHSKKLAAPEHFANIKPEDHPMGRHKLIQLHERSGRMNLYLAMHIHHIEGLDPEQSKALFEKLFNHSVQDKYCVTVEWKDAGDLVVWDNTCTMHRAMGGEFAYKYKRDMRRATVHDDSSQAWGLNEHTDVRQGLP</sequence>
<evidence type="ECO:0000256" key="5">
    <source>
        <dbReference type="ARBA" id="ARBA00023004"/>
    </source>
</evidence>
<evidence type="ECO:0000313" key="7">
    <source>
        <dbReference type="EMBL" id="KAJ4182918.1"/>
    </source>
</evidence>
<dbReference type="EMBL" id="JAOQAV010000032">
    <property type="protein sequence ID" value="KAJ4182918.1"/>
    <property type="molecule type" value="Genomic_DNA"/>
</dbReference>
<gene>
    <name evidence="7" type="ORF">NW755_010118</name>
</gene>
<dbReference type="InterPro" id="IPR042098">
    <property type="entry name" value="TauD-like_sf"/>
</dbReference>
<dbReference type="AlphaFoldDB" id="A0A9W8UYU9"/>
<keyword evidence="8" id="KW-1185">Reference proteome</keyword>
<dbReference type="InterPro" id="IPR003819">
    <property type="entry name" value="TauD/TfdA-like"/>
</dbReference>